<evidence type="ECO:0000259" key="2">
    <source>
        <dbReference type="Pfam" id="PF01396"/>
    </source>
</evidence>
<accession>A0A5C7G8J5</accession>
<keyword evidence="5" id="KW-1185">Reference proteome</keyword>
<dbReference type="GO" id="GO:0005694">
    <property type="term" value="C:chromosome"/>
    <property type="evidence" value="ECO:0007669"/>
    <property type="project" value="InterPro"/>
</dbReference>
<evidence type="ECO:0000256" key="1">
    <source>
        <dbReference type="SAM" id="Phobius"/>
    </source>
</evidence>
<dbReference type="InterPro" id="IPR007560">
    <property type="entry name" value="Restrct_endonuc_IV_Mrr"/>
</dbReference>
<dbReference type="AlphaFoldDB" id="A0A5C7G8J5"/>
<comment type="caution">
    <text evidence="4">The sequence shown here is derived from an EMBL/GenBank/DDBJ whole genome shotgun (WGS) entry which is preliminary data.</text>
</comment>
<feature type="domain" description="DNA topoisomerase type IA zn finger" evidence="2">
    <location>
        <begin position="272"/>
        <end position="304"/>
    </location>
</feature>
<feature type="domain" description="Restriction endonuclease type IV Mrr" evidence="3">
    <location>
        <begin position="135"/>
        <end position="245"/>
    </location>
</feature>
<keyword evidence="1" id="KW-0812">Transmembrane</keyword>
<name>A0A5C7G8J5_9BURK</name>
<proteinExistence type="predicted"/>
<dbReference type="Gene3D" id="3.30.65.10">
    <property type="entry name" value="Bacterial Topoisomerase I, domain 1"/>
    <property type="match status" value="1"/>
</dbReference>
<dbReference type="PANTHER" id="PTHR30015:SF7">
    <property type="entry name" value="TYPE IV METHYL-DIRECTED RESTRICTION ENZYME ECOKMRR"/>
    <property type="match status" value="1"/>
</dbReference>
<dbReference type="PANTHER" id="PTHR30015">
    <property type="entry name" value="MRR RESTRICTION SYSTEM PROTEIN"/>
    <property type="match status" value="1"/>
</dbReference>
<keyword evidence="1" id="KW-0472">Membrane</keyword>
<evidence type="ECO:0000313" key="5">
    <source>
        <dbReference type="Proteomes" id="UP000321413"/>
    </source>
</evidence>
<dbReference type="GO" id="GO:0009307">
    <property type="term" value="P:DNA restriction-modification system"/>
    <property type="evidence" value="ECO:0007669"/>
    <property type="project" value="InterPro"/>
</dbReference>
<evidence type="ECO:0008006" key="6">
    <source>
        <dbReference type="Google" id="ProtNLM"/>
    </source>
</evidence>
<sequence length="307" mass="33014">MAGNRSIVAQLPAASPLSSNIVRIDEAGMGRRRKQTLAGDLVMLPWQVSAVLALVAFVAIRWALPAFIRDGSPFADVKTLVGPLSWIALSGFGALALLSALRARWRKGRARMPASSASASAQARAVPAAWSLEALRTLEWKRFELLCARYYAAQGFATETLAAGPDGGIDVKLFKNDPARPLAVVQCKAWQGRQVGVKEIRELLGSMVHAGVGRGIFITTATYSKDALAFGAANPIQLLDGAAFEKKILALPQDQQDALLAFAFDGDYLTPSCPSCGVKMLARDSQRGRFWGCRHYPACKSTLPMRA</sequence>
<reference evidence="4 5" key="1">
    <citation type="submission" date="2019-08" db="EMBL/GenBank/DDBJ databases">
        <title>Massilia golmudensis sp. nov., isolated from sand in the Qinghai-Tibetan Plateau.</title>
        <authorList>
            <person name="Zhang B."/>
        </authorList>
    </citation>
    <scope>NUCLEOTIDE SEQUENCE [LARGE SCALE GENOMIC DNA]</scope>
    <source>
        <strain evidence="4 5">GEM5</strain>
    </source>
</reference>
<dbReference type="GO" id="GO:0003677">
    <property type="term" value="F:DNA binding"/>
    <property type="evidence" value="ECO:0007669"/>
    <property type="project" value="InterPro"/>
</dbReference>
<gene>
    <name evidence="4" type="ORF">FVD38_01255</name>
</gene>
<dbReference type="SUPFAM" id="SSF52980">
    <property type="entry name" value="Restriction endonuclease-like"/>
    <property type="match status" value="1"/>
</dbReference>
<dbReference type="GO" id="GO:0015666">
    <property type="term" value="F:restriction endodeoxyribonuclease activity"/>
    <property type="evidence" value="ECO:0007669"/>
    <property type="project" value="TreeGrafter"/>
</dbReference>
<dbReference type="Pfam" id="PF01396">
    <property type="entry name" value="Zn_ribbon_Top1"/>
    <property type="match status" value="1"/>
</dbReference>
<dbReference type="InterPro" id="IPR013498">
    <property type="entry name" value="Topo_IA_Znf"/>
</dbReference>
<dbReference type="Pfam" id="PF04471">
    <property type="entry name" value="Mrr_cat"/>
    <property type="match status" value="1"/>
</dbReference>
<keyword evidence="1" id="KW-1133">Transmembrane helix</keyword>
<evidence type="ECO:0000313" key="4">
    <source>
        <dbReference type="EMBL" id="TXG02388.1"/>
    </source>
</evidence>
<dbReference type="InterPro" id="IPR011335">
    <property type="entry name" value="Restrct_endonuc-II-like"/>
</dbReference>
<dbReference type="GO" id="GO:0003916">
    <property type="term" value="F:DNA topoisomerase activity"/>
    <property type="evidence" value="ECO:0007669"/>
    <property type="project" value="InterPro"/>
</dbReference>
<dbReference type="InterPro" id="IPR011856">
    <property type="entry name" value="tRNA_endonuc-like_dom_sf"/>
</dbReference>
<organism evidence="4 5">
    <name type="scientific">Massilia arenae</name>
    <dbReference type="NCBI Taxonomy" id="2603288"/>
    <lineage>
        <taxon>Bacteria</taxon>
        <taxon>Pseudomonadati</taxon>
        <taxon>Pseudomonadota</taxon>
        <taxon>Betaproteobacteria</taxon>
        <taxon>Burkholderiales</taxon>
        <taxon>Oxalobacteraceae</taxon>
        <taxon>Telluria group</taxon>
        <taxon>Massilia</taxon>
    </lineage>
</organism>
<dbReference type="SUPFAM" id="SSF57783">
    <property type="entry name" value="Zinc beta-ribbon"/>
    <property type="match status" value="1"/>
</dbReference>
<feature type="transmembrane region" description="Helical" evidence="1">
    <location>
        <begin position="84"/>
        <end position="103"/>
    </location>
</feature>
<dbReference type="GO" id="GO:0006265">
    <property type="term" value="P:DNA topological change"/>
    <property type="evidence" value="ECO:0007669"/>
    <property type="project" value="InterPro"/>
</dbReference>
<evidence type="ECO:0000259" key="3">
    <source>
        <dbReference type="Pfam" id="PF04471"/>
    </source>
</evidence>
<dbReference type="InterPro" id="IPR052906">
    <property type="entry name" value="Type_IV_Methyl-Rstrct_Enzyme"/>
</dbReference>
<feature type="transmembrane region" description="Helical" evidence="1">
    <location>
        <begin position="41"/>
        <end position="64"/>
    </location>
</feature>
<dbReference type="Proteomes" id="UP000321413">
    <property type="component" value="Unassembled WGS sequence"/>
</dbReference>
<dbReference type="Gene3D" id="3.40.1350.10">
    <property type="match status" value="1"/>
</dbReference>
<protein>
    <recommendedName>
        <fullName evidence="6">Restriction endonuclease</fullName>
    </recommendedName>
</protein>
<dbReference type="EMBL" id="VPFD01000001">
    <property type="protein sequence ID" value="TXG02388.1"/>
    <property type="molecule type" value="Genomic_DNA"/>
</dbReference>